<dbReference type="CDD" id="cd00093">
    <property type="entry name" value="HTH_XRE"/>
    <property type="match status" value="1"/>
</dbReference>
<dbReference type="EMBL" id="VWXF01000009">
    <property type="protein sequence ID" value="NIF23594.1"/>
    <property type="molecule type" value="Genomic_DNA"/>
</dbReference>
<dbReference type="SMART" id="SM00530">
    <property type="entry name" value="HTH_XRE"/>
    <property type="match status" value="1"/>
</dbReference>
<dbReference type="Gene3D" id="3.30.450.180">
    <property type="match status" value="1"/>
</dbReference>
<protein>
    <submittedName>
        <fullName evidence="2">Transcriptional regulator</fullName>
    </submittedName>
</protein>
<comment type="caution">
    <text evidence="2">The sequence shown here is derived from an EMBL/GenBank/DDBJ whole genome shotgun (WGS) entry which is preliminary data.</text>
</comment>
<evidence type="ECO:0000313" key="3">
    <source>
        <dbReference type="Proteomes" id="UP001515683"/>
    </source>
</evidence>
<dbReference type="InterPro" id="IPR010982">
    <property type="entry name" value="Lambda_DNA-bd_dom_sf"/>
</dbReference>
<accession>A0ABX0RJM5</accession>
<feature type="domain" description="HTH cro/C1-type" evidence="1">
    <location>
        <begin position="12"/>
        <end position="83"/>
    </location>
</feature>
<dbReference type="Pfam" id="PF17765">
    <property type="entry name" value="MLTR_LBD"/>
    <property type="match status" value="1"/>
</dbReference>
<dbReference type="PANTHER" id="PTHR35010:SF2">
    <property type="entry name" value="BLL4672 PROTEIN"/>
    <property type="match status" value="1"/>
</dbReference>
<gene>
    <name evidence="2" type="ORF">F3J40_18615</name>
</gene>
<evidence type="ECO:0000259" key="1">
    <source>
        <dbReference type="SMART" id="SM00530"/>
    </source>
</evidence>
<dbReference type="InterPro" id="IPR001387">
    <property type="entry name" value="Cro/C1-type_HTH"/>
</dbReference>
<dbReference type="Gene3D" id="1.10.260.40">
    <property type="entry name" value="lambda repressor-like DNA-binding domains"/>
    <property type="match status" value="1"/>
</dbReference>
<sequence>MSVQPANLLGHYLQNCRRRLDPEQLGFAPGRRRTPGLRREEVAQRANISPTWYTWLEQGRGGGPSAEVLNRIAQSLLLSEPEREHLFMLAFGHPPEASYRAPVAVTPRLQRLLDTLDASPAIIKSATWDVLAWNHAAARVLTDYSLLPADQRNILRLIFCAPHIRRGQRDWESTARAVVSAFRADAVRAGAQTEIKQLVDELCAASPEFAALWLNNDVSQHAEGIKCLYHATLGPLELEYSSFSVDGHPALSLMVFNPVHPTDALRLRQYLATTR</sequence>
<reference evidence="2 3" key="1">
    <citation type="journal article" date="2019" name="bioRxiv">
        <title>Bacteria contribute to plant secondary compound degradation in a generalist herbivore system.</title>
        <authorList>
            <person name="Francoeur C.B."/>
            <person name="Khadempour L."/>
            <person name="Moreira-Soto R.D."/>
            <person name="Gotting K."/>
            <person name="Book A.J."/>
            <person name="Pinto-Tomas A.A."/>
            <person name="Keefover-Ring K."/>
            <person name="Currie C.R."/>
        </authorList>
    </citation>
    <scope>NUCLEOTIDE SEQUENCE [LARGE SCALE GENOMIC DNA]</scope>
    <source>
        <strain evidence="2">Acro-835</strain>
    </source>
</reference>
<dbReference type="InterPro" id="IPR041413">
    <property type="entry name" value="MLTR_LBD"/>
</dbReference>
<dbReference type="PANTHER" id="PTHR35010">
    <property type="entry name" value="BLL4672 PROTEIN-RELATED"/>
    <property type="match status" value="1"/>
</dbReference>
<dbReference type="Pfam" id="PF13560">
    <property type="entry name" value="HTH_31"/>
    <property type="match status" value="1"/>
</dbReference>
<dbReference type="SUPFAM" id="SSF47413">
    <property type="entry name" value="lambda repressor-like DNA-binding domains"/>
    <property type="match status" value="1"/>
</dbReference>
<evidence type="ECO:0000313" key="2">
    <source>
        <dbReference type="EMBL" id="NIF23594.1"/>
    </source>
</evidence>
<organism evidence="2 3">
    <name type="scientific">Candidatus Pantoea multigeneris</name>
    <dbReference type="NCBI Taxonomy" id="2608357"/>
    <lineage>
        <taxon>Bacteria</taxon>
        <taxon>Pseudomonadati</taxon>
        <taxon>Pseudomonadota</taxon>
        <taxon>Gammaproteobacteria</taxon>
        <taxon>Enterobacterales</taxon>
        <taxon>Erwiniaceae</taxon>
        <taxon>Pantoea</taxon>
    </lineage>
</organism>
<name>A0ABX0RJM5_9GAMM</name>
<proteinExistence type="predicted"/>
<dbReference type="Proteomes" id="UP001515683">
    <property type="component" value="Unassembled WGS sequence"/>
</dbReference>
<keyword evidence="3" id="KW-1185">Reference proteome</keyword>
<dbReference type="RefSeq" id="WP_369410955.1">
    <property type="nucleotide sequence ID" value="NZ_VWXF01000009.1"/>
</dbReference>